<name>A0A6M4P4C2_ECOLX</name>
<protein>
    <submittedName>
        <fullName evidence="1">Uncharacterized protein</fullName>
    </submittedName>
</protein>
<geneLocation type="plasmid" evidence="1">
    <name>pESBL87</name>
</geneLocation>
<dbReference type="AlphaFoldDB" id="A0A6M4P4C2"/>
<dbReference type="EMBL" id="MT230374">
    <property type="protein sequence ID" value="QJS04830.1"/>
    <property type="molecule type" value="Genomic_DNA"/>
</dbReference>
<organism evidence="1">
    <name type="scientific">Escherichia coli</name>
    <dbReference type="NCBI Taxonomy" id="562"/>
    <lineage>
        <taxon>Bacteria</taxon>
        <taxon>Pseudomonadati</taxon>
        <taxon>Pseudomonadota</taxon>
        <taxon>Gammaproteobacteria</taxon>
        <taxon>Enterobacterales</taxon>
        <taxon>Enterobacteriaceae</taxon>
        <taxon>Escherichia</taxon>
    </lineage>
</organism>
<sequence>MFCGGFCRVRFFLLCERCLCLVIADSRFSGCCLCGRGLRFRGICRRYERSVLCGCLIRVVPSDIFGLFHLLLKVLPVLRCRHRDSLMSFPELSGCTGGVRYNVRRLCVVRGGLRRVLVSDAFRLLHLLPGRHRLMMNVTGE</sequence>
<accession>A0A6M4P4C2</accession>
<reference evidence="1" key="1">
    <citation type="journal article" date="2020" name="Vet. Microbiol.">
        <title>Characterisation of plasmids harbouring extended-spectrum cephalosporin resistance genes in Escherichia coli from French rivers.</title>
        <authorList>
            <person name="Baron S."/>
            <person name="Le Devendec L."/>
            <person name="Lucas P."/>
            <person name="Larvor E."/>
            <person name="Jove T."/>
            <person name="Kempf I."/>
        </authorList>
    </citation>
    <scope>NUCLEOTIDE SEQUENCE</scope>
    <source>
        <strain evidence="1">DH5alpha</strain>
        <plasmid evidence="1">pESBL87</plasmid>
    </source>
</reference>
<keyword evidence="1" id="KW-0614">Plasmid</keyword>
<proteinExistence type="predicted"/>
<gene>
    <name evidence="1" type="ORF">G6850_00108</name>
</gene>
<evidence type="ECO:0000313" key="1">
    <source>
        <dbReference type="EMBL" id="QJS04830.1"/>
    </source>
</evidence>